<accession>A0A1E8B9S1</accession>
<reference evidence="1 2" key="1">
    <citation type="submission" date="2016-05" db="EMBL/GenBank/DDBJ databases">
        <title>Bacillus thuringiensis and Bacillus weihenstephanensis as novel biocontrol agents of wilt causing Verticillium species.</title>
        <authorList>
            <person name="Hollensteiner J."/>
            <person name="Wemheuer F."/>
            <person name="Harting R."/>
            <person name="Kolarzyk A."/>
            <person name="Diaz-Valerio S."/>
            <person name="Poehlein A."/>
            <person name="Brzuszkiewicz E."/>
            <person name="Nesemann K."/>
            <person name="Braus-Stromeyer S."/>
            <person name="Braus G."/>
            <person name="Daniel R."/>
            <person name="Liesegang H."/>
        </authorList>
    </citation>
    <scope>NUCLEOTIDE SEQUENCE [LARGE SCALE GENOMIC DNA]</scope>
    <source>
        <strain evidence="1 2">GOE8</strain>
    </source>
</reference>
<comment type="caution">
    <text evidence="1">The sequence shown here is derived from an EMBL/GenBank/DDBJ whole genome shotgun (WGS) entry which is preliminary data.</text>
</comment>
<proteinExistence type="predicted"/>
<name>A0A1E8B9S1_BACMY</name>
<protein>
    <recommendedName>
        <fullName evidence="3">DNA mismatch repair protein MutT</fullName>
    </recommendedName>
</protein>
<dbReference type="PATRIC" id="fig|86662.25.peg.1876"/>
<sequence>MEKIIDDHINNNIELYSALTHLLSFTTFKKVTIIETKKNELKEQMKTIQHKNPYHV</sequence>
<dbReference type="Proteomes" id="UP000175706">
    <property type="component" value="Unassembled WGS sequence"/>
</dbReference>
<dbReference type="AlphaFoldDB" id="A0A1E8B9S1"/>
<evidence type="ECO:0008006" key="3">
    <source>
        <dbReference type="Google" id="ProtNLM"/>
    </source>
</evidence>
<evidence type="ECO:0000313" key="1">
    <source>
        <dbReference type="EMBL" id="OFD81407.1"/>
    </source>
</evidence>
<dbReference type="EMBL" id="LXLT01000021">
    <property type="protein sequence ID" value="OFD81407.1"/>
    <property type="molecule type" value="Genomic_DNA"/>
</dbReference>
<gene>
    <name evidence="1" type="ORF">BWGOE8_18810</name>
</gene>
<organism evidence="1 2">
    <name type="scientific">Bacillus mycoides</name>
    <dbReference type="NCBI Taxonomy" id="1405"/>
    <lineage>
        <taxon>Bacteria</taxon>
        <taxon>Bacillati</taxon>
        <taxon>Bacillota</taxon>
        <taxon>Bacilli</taxon>
        <taxon>Bacillales</taxon>
        <taxon>Bacillaceae</taxon>
        <taxon>Bacillus</taxon>
        <taxon>Bacillus cereus group</taxon>
    </lineage>
</organism>
<dbReference type="RefSeq" id="WP_098777605.1">
    <property type="nucleotide sequence ID" value="NZ_LXLT01000021.1"/>
</dbReference>
<evidence type="ECO:0000313" key="2">
    <source>
        <dbReference type="Proteomes" id="UP000175706"/>
    </source>
</evidence>